<evidence type="ECO:0000256" key="7">
    <source>
        <dbReference type="ARBA" id="ARBA00023209"/>
    </source>
</evidence>
<dbReference type="AlphaFoldDB" id="A0A8T4IZI4"/>
<dbReference type="Pfam" id="PF00781">
    <property type="entry name" value="DAGK_cat"/>
    <property type="match status" value="1"/>
</dbReference>
<feature type="domain" description="DAGKc" evidence="9">
    <location>
        <begin position="1"/>
        <end position="130"/>
    </location>
</feature>
<dbReference type="InterPro" id="IPR017438">
    <property type="entry name" value="ATP-NAD_kinase_N"/>
</dbReference>
<evidence type="ECO:0000256" key="2">
    <source>
        <dbReference type="ARBA" id="ARBA00005983"/>
    </source>
</evidence>
<comment type="caution">
    <text evidence="10">The sequence shown here is derived from an EMBL/GenBank/DDBJ whole genome shotgun (WGS) entry which is preliminary data.</text>
</comment>
<dbReference type="EMBL" id="JAGSMN010000729">
    <property type="protein sequence ID" value="MBR7676720.1"/>
    <property type="molecule type" value="Genomic_DNA"/>
</dbReference>
<dbReference type="GO" id="GO:0004143">
    <property type="term" value="F:ATP-dependent diacylglycerol kinase activity"/>
    <property type="evidence" value="ECO:0007669"/>
    <property type="project" value="TreeGrafter"/>
</dbReference>
<keyword evidence="8" id="KW-1208">Phospholipid metabolism</keyword>
<sequence length="308" mass="32823">MANEQAGSASRSLLDEVEDLCGELAGTVRHTRTAHAGHAREIAAEAGAEGVDVVVAVGGDGTSSEAAGGLLDSRRSLSRRPALLIVPAGTGNSFYREVWQDRPWQEAMRSALDVAEPHIRLVDMARIEETGETVLLGACSGLAAEALETAAAVNGCSGRDRYQEATAITLRTFAPHPSRITVDGEVIHEGSVVLANVGGGRYRAGRFLLLPRSVLDDGLLDVCVLTGRFENAQLMRLVQDGGRTGQIDSDTEWPGAVYGRGRRVEIERLDGKPLTFERDGELVRSGHPRYSLRVLPGALPLLSPLAVT</sequence>
<evidence type="ECO:0000256" key="1">
    <source>
        <dbReference type="ARBA" id="ARBA00001946"/>
    </source>
</evidence>
<dbReference type="Gene3D" id="3.40.50.10330">
    <property type="entry name" value="Probable inorganic polyphosphate/atp-NAD kinase, domain 1"/>
    <property type="match status" value="1"/>
</dbReference>
<keyword evidence="4" id="KW-0547">Nucleotide-binding</keyword>
<name>A0A8T4IZI4_9ACTN</name>
<dbReference type="Pfam" id="PF19279">
    <property type="entry name" value="YegS_C"/>
    <property type="match status" value="1"/>
</dbReference>
<keyword evidence="7" id="KW-0443">Lipid metabolism</keyword>
<keyword evidence="11" id="KW-1185">Reference proteome</keyword>
<dbReference type="InterPro" id="IPR050187">
    <property type="entry name" value="Lipid_Phosphate_FormReg"/>
</dbReference>
<keyword evidence="6" id="KW-0067">ATP-binding</keyword>
<reference evidence="10" key="1">
    <citation type="submission" date="2021-04" db="EMBL/GenBank/DDBJ databases">
        <title>Sequencing of actinobacteria type strains.</title>
        <authorList>
            <person name="Nguyen G.-S."/>
            <person name="Wentzel A."/>
        </authorList>
    </citation>
    <scope>NUCLEOTIDE SEQUENCE</scope>
    <source>
        <strain evidence="10">DSM 42095</strain>
    </source>
</reference>
<dbReference type="InterPro" id="IPR045540">
    <property type="entry name" value="YegS/DAGK_C"/>
</dbReference>
<dbReference type="PANTHER" id="PTHR12358">
    <property type="entry name" value="SPHINGOSINE KINASE"/>
    <property type="match status" value="1"/>
</dbReference>
<organism evidence="10 11">
    <name type="scientific">Streptomyces daliensis</name>
    <dbReference type="NCBI Taxonomy" id="299421"/>
    <lineage>
        <taxon>Bacteria</taxon>
        <taxon>Bacillati</taxon>
        <taxon>Actinomycetota</taxon>
        <taxon>Actinomycetes</taxon>
        <taxon>Kitasatosporales</taxon>
        <taxon>Streptomycetaceae</taxon>
        <taxon>Streptomyces</taxon>
    </lineage>
</organism>
<gene>
    <name evidence="10" type="ORF">KDA82_27685</name>
</gene>
<evidence type="ECO:0000259" key="9">
    <source>
        <dbReference type="PROSITE" id="PS50146"/>
    </source>
</evidence>
<keyword evidence="7" id="KW-0594">Phospholipid biosynthesis</keyword>
<dbReference type="GO" id="GO:0005886">
    <property type="term" value="C:plasma membrane"/>
    <property type="evidence" value="ECO:0007669"/>
    <property type="project" value="TreeGrafter"/>
</dbReference>
<evidence type="ECO:0000256" key="5">
    <source>
        <dbReference type="ARBA" id="ARBA00022777"/>
    </source>
</evidence>
<dbReference type="GO" id="GO:0005524">
    <property type="term" value="F:ATP binding"/>
    <property type="evidence" value="ECO:0007669"/>
    <property type="project" value="UniProtKB-KW"/>
</dbReference>
<dbReference type="InterPro" id="IPR016064">
    <property type="entry name" value="NAD/diacylglycerol_kinase_sf"/>
</dbReference>
<evidence type="ECO:0000256" key="4">
    <source>
        <dbReference type="ARBA" id="ARBA00022741"/>
    </source>
</evidence>
<proteinExistence type="inferred from homology"/>
<comment type="similarity">
    <text evidence="2">Belongs to the diacylglycerol/lipid kinase family.</text>
</comment>
<comment type="cofactor">
    <cofactor evidence="1">
        <name>Mg(2+)</name>
        <dbReference type="ChEBI" id="CHEBI:18420"/>
    </cofactor>
</comment>
<dbReference type="PROSITE" id="PS50146">
    <property type="entry name" value="DAGK"/>
    <property type="match status" value="1"/>
</dbReference>
<keyword evidence="3" id="KW-0808">Transferase</keyword>
<dbReference type="Proteomes" id="UP000675554">
    <property type="component" value="Unassembled WGS sequence"/>
</dbReference>
<keyword evidence="7" id="KW-0444">Lipid biosynthesis</keyword>
<evidence type="ECO:0000256" key="6">
    <source>
        <dbReference type="ARBA" id="ARBA00022840"/>
    </source>
</evidence>
<evidence type="ECO:0000256" key="8">
    <source>
        <dbReference type="ARBA" id="ARBA00023264"/>
    </source>
</evidence>
<dbReference type="Gene3D" id="2.60.200.40">
    <property type="match status" value="1"/>
</dbReference>
<protein>
    <submittedName>
        <fullName evidence="10">Diacylglycerol kinase</fullName>
    </submittedName>
</protein>
<dbReference type="SUPFAM" id="SSF111331">
    <property type="entry name" value="NAD kinase/diacylglycerol kinase-like"/>
    <property type="match status" value="1"/>
</dbReference>
<accession>A0A8T4IZI4</accession>
<dbReference type="PANTHER" id="PTHR12358:SF106">
    <property type="entry name" value="LIPID KINASE YEGS"/>
    <property type="match status" value="1"/>
</dbReference>
<keyword evidence="5 10" id="KW-0418">Kinase</keyword>
<dbReference type="GO" id="GO:0008654">
    <property type="term" value="P:phospholipid biosynthetic process"/>
    <property type="evidence" value="ECO:0007669"/>
    <property type="project" value="UniProtKB-KW"/>
</dbReference>
<evidence type="ECO:0000313" key="11">
    <source>
        <dbReference type="Proteomes" id="UP000675554"/>
    </source>
</evidence>
<evidence type="ECO:0000256" key="3">
    <source>
        <dbReference type="ARBA" id="ARBA00022679"/>
    </source>
</evidence>
<dbReference type="InterPro" id="IPR001206">
    <property type="entry name" value="Diacylglycerol_kinase_cat_dom"/>
</dbReference>
<evidence type="ECO:0000313" key="10">
    <source>
        <dbReference type="EMBL" id="MBR7676720.1"/>
    </source>
</evidence>